<evidence type="ECO:0000256" key="14">
    <source>
        <dbReference type="ARBA" id="ARBA00023204"/>
    </source>
</evidence>
<evidence type="ECO:0000256" key="6">
    <source>
        <dbReference type="ARBA" id="ARBA00022723"/>
    </source>
</evidence>
<dbReference type="GO" id="GO:0046872">
    <property type="term" value="F:metal ion binding"/>
    <property type="evidence" value="ECO:0007669"/>
    <property type="project" value="UniProtKB-UniRule"/>
</dbReference>
<evidence type="ECO:0000256" key="3">
    <source>
        <dbReference type="ARBA" id="ARBA00004286"/>
    </source>
</evidence>
<dbReference type="NCBIfam" id="TIGR00606">
    <property type="entry name" value="rad50"/>
    <property type="match status" value="1"/>
</dbReference>
<dbReference type="Pfam" id="PF13476">
    <property type="entry name" value="AAA_23"/>
    <property type="match status" value="1"/>
</dbReference>
<feature type="coiled-coil region" evidence="19">
    <location>
        <begin position="416"/>
        <end position="471"/>
    </location>
</feature>
<keyword evidence="7" id="KW-0547">Nucleotide-binding</keyword>
<dbReference type="SMR" id="A5JYU5"/>
<comment type="similarity">
    <text evidence="4">Belongs to the SMC family. RAD50 subfamily.</text>
</comment>
<feature type="binding site" evidence="18">
    <location>
        <position position="683"/>
    </location>
    <ligand>
        <name>Zn(2+)</name>
        <dbReference type="ChEBI" id="CHEBI:29105"/>
    </ligand>
</feature>
<feature type="coiled-coil region" evidence="19">
    <location>
        <begin position="1038"/>
        <end position="1086"/>
    </location>
</feature>
<dbReference type="UCSC" id="T04H1.4b.1">
    <property type="organism name" value="c. elegans"/>
</dbReference>
<feature type="coiled-coil region" evidence="19">
    <location>
        <begin position="579"/>
        <end position="663"/>
    </location>
</feature>
<dbReference type="Bgee" id="WBGene00004296">
    <property type="expression patterns" value="Expressed in adult organism and 4 other cell types or tissues"/>
</dbReference>
<gene>
    <name evidence="21 23" type="primary">rad-50</name>
    <name evidence="21" type="ORF">CELE_T04H1.4</name>
    <name evidence="23" type="ORF">T04H1.4</name>
</gene>
<keyword evidence="10 18" id="KW-0862">Zinc</keyword>
<dbReference type="WormBase" id="T04H1.4b">
    <property type="protein sequence ID" value="CE41010"/>
    <property type="gene ID" value="WBGene00004296"/>
    <property type="gene designation" value="rad-50"/>
</dbReference>
<evidence type="ECO:0000256" key="13">
    <source>
        <dbReference type="ARBA" id="ARBA00023054"/>
    </source>
</evidence>
<evidence type="ECO:0000256" key="5">
    <source>
        <dbReference type="ARBA" id="ARBA00022454"/>
    </source>
</evidence>
<dbReference type="SUPFAM" id="SSF52540">
    <property type="entry name" value="P-loop containing nucleoside triphosphate hydrolases"/>
    <property type="match status" value="1"/>
</dbReference>
<evidence type="ECO:0000313" key="22">
    <source>
        <dbReference type="Proteomes" id="UP000001940"/>
    </source>
</evidence>
<dbReference type="Gene3D" id="3.40.50.300">
    <property type="entry name" value="P-loop containing nucleotide triphosphate hydrolases"/>
    <property type="match status" value="2"/>
</dbReference>
<dbReference type="InterPro" id="IPR004584">
    <property type="entry name" value="Rad50_eukaryotes"/>
</dbReference>
<evidence type="ECO:0000256" key="12">
    <source>
        <dbReference type="ARBA" id="ARBA00022842"/>
    </source>
</evidence>
<keyword evidence="24" id="KW-1267">Proteomics identification</keyword>
<name>A5JYU5_CAEEL</name>
<feature type="binding site" evidence="18">
    <location>
        <position position="680"/>
    </location>
    <ligand>
        <name>Zn(2+)</name>
        <dbReference type="ChEBI" id="CHEBI:29105"/>
    </ligand>
</feature>
<keyword evidence="13 19" id="KW-0175">Coiled coil</keyword>
<dbReference type="GO" id="GO:0000723">
    <property type="term" value="P:telomere maintenance"/>
    <property type="evidence" value="ECO:0007669"/>
    <property type="project" value="InterPro"/>
</dbReference>
<dbReference type="InterPro" id="IPR038729">
    <property type="entry name" value="Rad50/SbcC_AAA"/>
</dbReference>
<dbReference type="GO" id="GO:0005524">
    <property type="term" value="F:ATP binding"/>
    <property type="evidence" value="ECO:0007669"/>
    <property type="project" value="UniProtKB-KW"/>
</dbReference>
<dbReference type="GO" id="GO:0051321">
    <property type="term" value="P:meiotic cell cycle"/>
    <property type="evidence" value="ECO:0007669"/>
    <property type="project" value="UniProtKB-KW"/>
</dbReference>
<dbReference type="PeptideAtlas" id="A5JYU5"/>
<evidence type="ECO:0000256" key="1">
    <source>
        <dbReference type="ARBA" id="ARBA00001947"/>
    </source>
</evidence>
<keyword evidence="14" id="KW-0234">DNA repair</keyword>
<feature type="domain" description="Zinc-hook" evidence="20">
    <location>
        <begin position="636"/>
        <end position="733"/>
    </location>
</feature>
<accession>A5JYU5</accession>
<reference evidence="21 22" key="1">
    <citation type="journal article" date="1998" name="Science">
        <title>Genome sequence of the nematode C. elegans: a platform for investigating biology.</title>
        <authorList>
            <consortium name="The C. elegans sequencing consortium"/>
            <person name="Sulson J.E."/>
            <person name="Waterston R."/>
        </authorList>
    </citation>
    <scope>NUCLEOTIDE SEQUENCE [LARGE SCALE GENOMIC DNA]</scope>
    <source>
        <strain evidence="21 22">Bristol N2</strain>
    </source>
</reference>
<dbReference type="GO" id="GO:0006302">
    <property type="term" value="P:double-strand break repair"/>
    <property type="evidence" value="ECO:0007669"/>
    <property type="project" value="InterPro"/>
</dbReference>
<dbReference type="PANTHER" id="PTHR18867">
    <property type="entry name" value="RAD50"/>
    <property type="match status" value="1"/>
</dbReference>
<dbReference type="InterPro" id="IPR027417">
    <property type="entry name" value="P-loop_NTPase"/>
</dbReference>
<dbReference type="EMBL" id="BX284605">
    <property type="protein sequence ID" value="CAN86608.1"/>
    <property type="molecule type" value="Genomic_DNA"/>
</dbReference>
<dbReference type="AGR" id="WB:WBGene00004296"/>
<dbReference type="Proteomes" id="UP000001940">
    <property type="component" value="Chromosome V"/>
</dbReference>
<evidence type="ECO:0000313" key="21">
    <source>
        <dbReference type="EMBL" id="CAN86608.1"/>
    </source>
</evidence>
<keyword evidence="9" id="KW-0378">Hydrolase</keyword>
<dbReference type="OMA" id="FSDYYYR"/>
<organism evidence="21 22">
    <name type="scientific">Caenorhabditis elegans</name>
    <dbReference type="NCBI Taxonomy" id="6239"/>
    <lineage>
        <taxon>Eukaryota</taxon>
        <taxon>Metazoa</taxon>
        <taxon>Ecdysozoa</taxon>
        <taxon>Nematoda</taxon>
        <taxon>Chromadorea</taxon>
        <taxon>Rhabditida</taxon>
        <taxon>Rhabditina</taxon>
        <taxon>Rhabditomorpha</taxon>
        <taxon>Rhabditoidea</taxon>
        <taxon>Rhabditidae</taxon>
        <taxon>Peloderinae</taxon>
        <taxon>Caenorhabditis</taxon>
    </lineage>
</organism>
<evidence type="ECO:0000256" key="18">
    <source>
        <dbReference type="PROSITE-ProRule" id="PRU00471"/>
    </source>
</evidence>
<sequence>MRRKYLLIEAWELLMAKFLRLHIRGIRSVGDEDHDVHKIDFLSPCTLISGPNGTGKTTTIEALNFVTTGQMPTQKKQNFIHSTDVARKTRVDASVTLEFIDVKGRECTAVRRLVVTSGTKAAALAEEHTLAIKYPDGTVNTLSSKVCDFNTALLKHLGVPRAVFKYVIFCHQEDSTWPLSEPKELKKRFDDIFQLTKFVKAQERMKKIVLDFKKEMQTHEMSKQLYETHVRDKLVARQNQEECERKISKRKEETDELKERKANGQKKIEEMRTSIHELEDTLTSFKKTELERQNLKKQLSLIRVEPYFGTEEELKREIEEFRGSEGRSYGEERARIQKKIGKNNQERQELSQKKTEFENRISSLKAEVIHCQSLKYDLERLENQLRSELDLEHDADIDIEIDNAITLKIRGMSDKARMIAKNCAELQSNLRTAQEAATKIEVEMKTLQNEKVKLEKEVEQLKFKIKQGQNATAGMKDLLKKEEALRKSLADLPLLDENALTECKLKREKYLKQLDILKKKCAEAEKNAEKDREKESLKQTLSIARKKMTAYQRIYDNNWQGLIGQAPDFPWTPILSKTFHKLRNDKKIMEEDLRDVQLNVQKLETMQHQYRKQEESLTAQELKLSENIFEACSCEAEEVSEKLENLRKRLKKARKDLAPLSAKSNLYDSYIEESKSSGCCPLCDRDFKTKKEINEFSKKLENMTLSFPTEQEELEKLVSKLEKEEIIIVKAEGQANELQRIVKELKEVREKNRKLSTEMAEEKSNLSKNEKQLETVNAKLKLAEDLQTDVGVIQQLYEQTEENEKRYEQLVSESDSSDGLSYTELRKKVEDKDEEYRKIVQEGEELQKCSEERNKLQSKLNELGTHRVSLGEAAAQAGAFAEQLETKIKEIQECITAISQKRNEDLPDAQFKKDDLTRNVSSKEEEKKKAEMEVQMMKKELDQKIFHRKSLFKKVQEGGLCERQLMDKENNIATLNASLEENQQRQKRFEEDLRSFDSSHQRESILKDQLTRMIIENKIKELKRTLATFDGQINEDRITEQKQAYNKLQNELRLIGNEEVKIYTQMQEYEKQKKIAEAKLSTKECQNAESNYRDAIIELAITKESISDLTKYRNCLDASLIQFHSEKMGRVNGIIDDLWRKVYNSTDITTIRIRSDATSETSSKKVAYEYNVMMVHETGTEVEMRGRCSAGQKMLASLLIRIALAEVFGGSCSMIALDEPTTNLDESKVEGMAIVLADIIAERRGFDENGKLRGRDMQMVVITHDERLVNRITISCRPEYIYCLGKDEHGISFLSKRYPDGTVKRVNTKRRF</sequence>
<evidence type="ECO:0000256" key="17">
    <source>
        <dbReference type="ARBA" id="ARBA00049360"/>
    </source>
</evidence>
<comment type="catalytic activity">
    <reaction evidence="17">
        <text>ATP + H2O = ADP + phosphate + H(+)</text>
        <dbReference type="Rhea" id="RHEA:13065"/>
        <dbReference type="ChEBI" id="CHEBI:15377"/>
        <dbReference type="ChEBI" id="CHEBI:15378"/>
        <dbReference type="ChEBI" id="CHEBI:30616"/>
        <dbReference type="ChEBI" id="CHEBI:43474"/>
        <dbReference type="ChEBI" id="CHEBI:456216"/>
    </reaction>
</comment>
<keyword evidence="6 18" id="KW-0479">Metal-binding</keyword>
<dbReference type="PhylomeDB" id="A5JYU5"/>
<evidence type="ECO:0000256" key="10">
    <source>
        <dbReference type="ARBA" id="ARBA00022833"/>
    </source>
</evidence>
<comment type="subcellular location">
    <subcellularLocation>
        <location evidence="3">Chromosome</location>
    </subcellularLocation>
    <subcellularLocation>
        <location evidence="2">Nucleus</location>
    </subcellularLocation>
</comment>
<feature type="coiled-coil region" evidence="19">
    <location>
        <begin position="500"/>
        <end position="547"/>
    </location>
</feature>
<evidence type="ECO:0000256" key="15">
    <source>
        <dbReference type="ARBA" id="ARBA00023242"/>
    </source>
</evidence>
<keyword evidence="16" id="KW-0469">Meiosis</keyword>
<dbReference type="CTD" id="179678"/>
<dbReference type="FunFam" id="3.40.50.300:FF:003985">
    <property type="entry name" value="DNA repair protein rad-50"/>
    <property type="match status" value="1"/>
</dbReference>
<evidence type="ECO:0000256" key="4">
    <source>
        <dbReference type="ARBA" id="ARBA00009439"/>
    </source>
</evidence>
<dbReference type="GO" id="GO:0030870">
    <property type="term" value="C:Mre11 complex"/>
    <property type="evidence" value="ECO:0007669"/>
    <property type="project" value="InterPro"/>
</dbReference>
<proteinExistence type="evidence at protein level"/>
<evidence type="ECO:0000256" key="19">
    <source>
        <dbReference type="SAM" id="Coils"/>
    </source>
</evidence>
<dbReference type="SUPFAM" id="SSF75712">
    <property type="entry name" value="Rad50 coiled-coil Zn hook"/>
    <property type="match status" value="1"/>
</dbReference>
<dbReference type="PANTHER" id="PTHR18867:SF12">
    <property type="entry name" value="DNA REPAIR PROTEIN RAD50"/>
    <property type="match status" value="1"/>
</dbReference>
<keyword evidence="11" id="KW-0067">ATP-binding</keyword>
<dbReference type="InterPro" id="IPR013134">
    <property type="entry name" value="Zn_hook_RAD50"/>
</dbReference>
<keyword evidence="5" id="KW-0158">Chromosome</keyword>
<dbReference type="OrthoDB" id="18797at2759"/>
<keyword evidence="12" id="KW-0460">Magnesium</keyword>
<feature type="coiled-coil region" evidence="19">
    <location>
        <begin position="333"/>
        <end position="391"/>
    </location>
</feature>
<dbReference type="PROSITE" id="PS51131">
    <property type="entry name" value="ZN_HOOK"/>
    <property type="match status" value="1"/>
</dbReference>
<feature type="coiled-coil region" evidence="19">
    <location>
        <begin position="240"/>
        <end position="305"/>
    </location>
</feature>
<dbReference type="GO" id="GO:0005694">
    <property type="term" value="C:chromosome"/>
    <property type="evidence" value="ECO:0007669"/>
    <property type="project" value="UniProtKB-SubCell"/>
</dbReference>
<keyword evidence="15" id="KW-0539">Nucleus</keyword>
<dbReference type="GeneID" id="179678"/>
<evidence type="ECO:0000256" key="16">
    <source>
        <dbReference type="ARBA" id="ARBA00023254"/>
    </source>
</evidence>
<evidence type="ECO:0000256" key="7">
    <source>
        <dbReference type="ARBA" id="ARBA00022741"/>
    </source>
</evidence>
<evidence type="ECO:0000256" key="11">
    <source>
        <dbReference type="ARBA" id="ARBA00022840"/>
    </source>
</evidence>
<evidence type="ECO:0007829" key="24">
    <source>
        <dbReference type="PeptideAtlas" id="A5JYU5"/>
    </source>
</evidence>
<dbReference type="Pfam" id="PF13558">
    <property type="entry name" value="SbcC_Walker_B"/>
    <property type="match status" value="1"/>
</dbReference>
<keyword evidence="22" id="KW-1185">Reference proteome</keyword>
<dbReference type="RefSeq" id="NP_001122999.1">
    <property type="nucleotide sequence ID" value="NM_001129527.4"/>
</dbReference>
<protein>
    <submittedName>
        <fullName evidence="21">Zinc-hook domain-containing protein</fullName>
    </submittedName>
</protein>
<evidence type="ECO:0000256" key="2">
    <source>
        <dbReference type="ARBA" id="ARBA00004123"/>
    </source>
</evidence>
<evidence type="ECO:0000256" key="9">
    <source>
        <dbReference type="ARBA" id="ARBA00022801"/>
    </source>
</evidence>
<evidence type="ECO:0000313" key="23">
    <source>
        <dbReference type="WormBase" id="T04H1.4b"/>
    </source>
</evidence>
<dbReference type="GO" id="GO:0016887">
    <property type="term" value="F:ATP hydrolysis activity"/>
    <property type="evidence" value="ECO:0007669"/>
    <property type="project" value="InterPro"/>
</dbReference>
<comment type="cofactor">
    <cofactor evidence="1">
        <name>Zn(2+)</name>
        <dbReference type="ChEBI" id="CHEBI:29105"/>
    </cofactor>
</comment>
<feature type="coiled-coil region" evidence="19">
    <location>
        <begin position="714"/>
        <end position="992"/>
    </location>
</feature>
<keyword evidence="8" id="KW-0227">DNA damage</keyword>
<evidence type="ECO:0000259" key="20">
    <source>
        <dbReference type="PROSITE" id="PS51131"/>
    </source>
</evidence>
<evidence type="ECO:0000256" key="8">
    <source>
        <dbReference type="ARBA" id="ARBA00022763"/>
    </source>
</evidence>
<dbReference type="ExpressionAtlas" id="A5JYU5">
    <property type="expression patterns" value="baseline and differential"/>
</dbReference>
<dbReference type="Pfam" id="PF04423">
    <property type="entry name" value="Rad50_zn_hook"/>
    <property type="match status" value="1"/>
</dbReference>